<dbReference type="EMBL" id="KZ613472">
    <property type="protein sequence ID" value="PMD24456.1"/>
    <property type="molecule type" value="Genomic_DNA"/>
</dbReference>
<dbReference type="PANTHER" id="PTHR22893">
    <property type="entry name" value="NADH OXIDOREDUCTASE-RELATED"/>
    <property type="match status" value="1"/>
</dbReference>
<dbReference type="GO" id="GO:0016491">
    <property type="term" value="F:oxidoreductase activity"/>
    <property type="evidence" value="ECO:0007669"/>
    <property type="project" value="InterPro"/>
</dbReference>
<reference evidence="2 3" key="1">
    <citation type="submission" date="2016-05" db="EMBL/GenBank/DDBJ databases">
        <title>A degradative enzymes factory behind the ericoid mycorrhizal symbiosis.</title>
        <authorList>
            <consortium name="DOE Joint Genome Institute"/>
            <person name="Martino E."/>
            <person name="Morin E."/>
            <person name="Grelet G."/>
            <person name="Kuo A."/>
            <person name="Kohler A."/>
            <person name="Daghino S."/>
            <person name="Barry K."/>
            <person name="Choi C."/>
            <person name="Cichocki N."/>
            <person name="Clum A."/>
            <person name="Copeland A."/>
            <person name="Hainaut M."/>
            <person name="Haridas S."/>
            <person name="Labutti K."/>
            <person name="Lindquist E."/>
            <person name="Lipzen A."/>
            <person name="Khouja H.-R."/>
            <person name="Murat C."/>
            <person name="Ohm R."/>
            <person name="Olson A."/>
            <person name="Spatafora J."/>
            <person name="Veneault-Fourrey C."/>
            <person name="Henrissat B."/>
            <person name="Grigoriev I."/>
            <person name="Martin F."/>
            <person name="Perotto S."/>
        </authorList>
    </citation>
    <scope>NUCLEOTIDE SEQUENCE [LARGE SCALE GENOMIC DNA]</scope>
    <source>
        <strain evidence="2 3">UAMH 7357</strain>
    </source>
</reference>
<keyword evidence="3" id="KW-1185">Reference proteome</keyword>
<dbReference type="InterPro" id="IPR001155">
    <property type="entry name" value="OxRdtase_FMN_N"/>
</dbReference>
<gene>
    <name evidence="2" type="ORF">NA56DRAFT_566910</name>
</gene>
<sequence>MGSVQETRKLFTPLHIGDMHLSHRIIMSPLTRKRCPAGIPTPLVAEYYAQRATEGGLIISEGMHPSVMAGNMHGIPGMYAPEHIRAWKVVTDAVHAKGAYMVCQLWHGISVQIGGRQPLSSSGTNANFMNAFTPQGRVPTETAKEMSLEDIRVTIEDHVHAAKCAIEAGFDAVEITAGNGYLCDQFLNSKVNLRTDHCGGSKENRARFVLELLDAVIAAIGASKVALRFSPWGMVLMPLDADPISTFTYVLSEVEKRGVAYVCLSQPRTDLFLSEDVKWENIRKALKEGSVNQVEKIDLRPFEEALKTTPKLSTGGYDGTNCFEEVEKGELDAITFARWFISNPDLVEKIRLGLKLTERNVATTYGDGREGYTDYPAGEVL</sequence>
<evidence type="ECO:0000313" key="3">
    <source>
        <dbReference type="Proteomes" id="UP000235672"/>
    </source>
</evidence>
<dbReference type="Pfam" id="PF00724">
    <property type="entry name" value="Oxidored_FMN"/>
    <property type="match status" value="1"/>
</dbReference>
<protein>
    <submittedName>
        <fullName evidence="2">NADH-flavin oxidoreductase/NADH oxidase</fullName>
    </submittedName>
</protein>
<feature type="domain" description="NADH:flavin oxidoreductase/NADH oxidase N-terminal" evidence="1">
    <location>
        <begin position="9"/>
        <end position="355"/>
    </location>
</feature>
<dbReference type="InterPro" id="IPR013785">
    <property type="entry name" value="Aldolase_TIM"/>
</dbReference>
<organism evidence="2 3">
    <name type="scientific">Hyaloscypha hepaticicola</name>
    <dbReference type="NCBI Taxonomy" id="2082293"/>
    <lineage>
        <taxon>Eukaryota</taxon>
        <taxon>Fungi</taxon>
        <taxon>Dikarya</taxon>
        <taxon>Ascomycota</taxon>
        <taxon>Pezizomycotina</taxon>
        <taxon>Leotiomycetes</taxon>
        <taxon>Helotiales</taxon>
        <taxon>Hyaloscyphaceae</taxon>
        <taxon>Hyaloscypha</taxon>
    </lineage>
</organism>
<dbReference type="Proteomes" id="UP000235672">
    <property type="component" value="Unassembled WGS sequence"/>
</dbReference>
<evidence type="ECO:0000259" key="1">
    <source>
        <dbReference type="Pfam" id="PF00724"/>
    </source>
</evidence>
<dbReference type="GO" id="GO:0010181">
    <property type="term" value="F:FMN binding"/>
    <property type="evidence" value="ECO:0007669"/>
    <property type="project" value="InterPro"/>
</dbReference>
<dbReference type="InterPro" id="IPR045247">
    <property type="entry name" value="Oye-like"/>
</dbReference>
<dbReference type="STRING" id="1745343.A0A2J6QDX2"/>
<dbReference type="SUPFAM" id="SSF51395">
    <property type="entry name" value="FMN-linked oxidoreductases"/>
    <property type="match status" value="1"/>
</dbReference>
<dbReference type="PANTHER" id="PTHR22893:SF93">
    <property type="entry name" value="HYPOTHETICAL OXIDOREDUCTASE (EUROFUNG)"/>
    <property type="match status" value="1"/>
</dbReference>
<dbReference type="CDD" id="cd02933">
    <property type="entry name" value="OYE_like_FMN"/>
    <property type="match status" value="1"/>
</dbReference>
<dbReference type="Gene3D" id="3.20.20.70">
    <property type="entry name" value="Aldolase class I"/>
    <property type="match status" value="1"/>
</dbReference>
<dbReference type="OrthoDB" id="276546at2759"/>
<dbReference type="AlphaFoldDB" id="A0A2J6QDX2"/>
<accession>A0A2J6QDX2</accession>
<evidence type="ECO:0000313" key="2">
    <source>
        <dbReference type="EMBL" id="PMD24456.1"/>
    </source>
</evidence>
<name>A0A2J6QDX2_9HELO</name>
<proteinExistence type="predicted"/>